<keyword evidence="2" id="KW-0719">Serine esterase</keyword>
<evidence type="ECO:0000256" key="4">
    <source>
        <dbReference type="ARBA" id="ARBA00023180"/>
    </source>
</evidence>
<dbReference type="GO" id="GO:0003990">
    <property type="term" value="F:acetylcholinesterase activity"/>
    <property type="evidence" value="ECO:0007669"/>
    <property type="project" value="TreeGrafter"/>
</dbReference>
<organism evidence="7">
    <name type="scientific">Panonychus citri</name>
    <name type="common">Citrus red mite</name>
    <name type="synonym">Tetranychus citri</name>
    <dbReference type="NCBI Taxonomy" id="50023"/>
    <lineage>
        <taxon>Eukaryota</taxon>
        <taxon>Metazoa</taxon>
        <taxon>Ecdysozoa</taxon>
        <taxon>Arthropoda</taxon>
        <taxon>Chelicerata</taxon>
        <taxon>Arachnida</taxon>
        <taxon>Acari</taxon>
        <taxon>Acariformes</taxon>
        <taxon>Trombidiformes</taxon>
        <taxon>Prostigmata</taxon>
        <taxon>Eleutherengona</taxon>
        <taxon>Raphignathae</taxon>
        <taxon>Tetranychoidea</taxon>
        <taxon>Tetranychidae</taxon>
        <taxon>Panonychus</taxon>
    </lineage>
</organism>
<evidence type="ECO:0000256" key="2">
    <source>
        <dbReference type="ARBA" id="ARBA00022487"/>
    </source>
</evidence>
<sequence length="501" mass="56157">MLFVIFSCFLWTLISANDLTPIVSISSGPVQGKFVDFNGIKVAHFLGVPYAKPPIKSLRFQSPEKVDPWTEVKSVTNYGASCPQRSEHIKPEETNEDCLFLNVYVTESTFNSSATRKRPVLFWIHGGALTMGSGNEFYPGLPMVPFEDVILVTHNYRLNAFGFMYFGAGEPRIPSNIGLRDQLMAMQWVRENIAKFGGDPNQVTIFGESAGSMSVSAHILSPLTKGLFKRAILESGTIYNPVDDPSFFIGNAWSVLNRTSCASSHDILTCLQGLSVPEIIDNQSDGLLRFRWVYGDDFLPFTVNEAFDQDLYDDSVDLLVGTEKNEFSIFMAKLDAKLFNPVDPSPTDYQTALGYLALTFKQESLDYFRELYFGPPTSDSAFLRSQLEKAYSDTALLCPTYMFGLKFAKDGQQSGKVFGYYRTQKAKSTMFPPCDASSWMGTCHAGEIPFVFGFPFLDPNATQSERDLSSQVMKFGLILLNSVNLQCWWTEWKTLNSDDQR</sequence>
<dbReference type="Gene3D" id="3.40.50.1820">
    <property type="entry name" value="alpha/beta hydrolase"/>
    <property type="match status" value="1"/>
</dbReference>
<feature type="domain" description="Carboxylesterase type B" evidence="6">
    <location>
        <begin position="20"/>
        <end position="475"/>
    </location>
</feature>
<feature type="signal peptide" evidence="5">
    <location>
        <begin position="1"/>
        <end position="16"/>
    </location>
</feature>
<dbReference type="InterPro" id="IPR002018">
    <property type="entry name" value="CarbesteraseB"/>
</dbReference>
<protein>
    <recommendedName>
        <fullName evidence="5">Carboxylic ester hydrolase</fullName>
        <ecNumber evidence="5">3.1.1.-</ecNumber>
    </recommendedName>
</protein>
<dbReference type="GO" id="GO:0005886">
    <property type="term" value="C:plasma membrane"/>
    <property type="evidence" value="ECO:0007669"/>
    <property type="project" value="TreeGrafter"/>
</dbReference>
<dbReference type="GO" id="GO:0006581">
    <property type="term" value="P:acetylcholine catabolic process"/>
    <property type="evidence" value="ECO:0007669"/>
    <property type="project" value="TreeGrafter"/>
</dbReference>
<dbReference type="InterPro" id="IPR019826">
    <property type="entry name" value="Carboxylesterase_B_AS"/>
</dbReference>
<dbReference type="PANTHER" id="PTHR43918:SF4">
    <property type="entry name" value="CARBOXYLIC ESTER HYDROLASE"/>
    <property type="match status" value="1"/>
</dbReference>
<dbReference type="AlphaFoldDB" id="K9N0E8"/>
<dbReference type="ESTHER" id="9acar-k9n0e8">
    <property type="family name" value="Cholinesterase-like"/>
</dbReference>
<dbReference type="Pfam" id="PF00135">
    <property type="entry name" value="COesterase"/>
    <property type="match status" value="1"/>
</dbReference>
<keyword evidence="3 5" id="KW-0378">Hydrolase</keyword>
<evidence type="ECO:0000256" key="5">
    <source>
        <dbReference type="RuleBase" id="RU361235"/>
    </source>
</evidence>
<evidence type="ECO:0000259" key="6">
    <source>
        <dbReference type="Pfam" id="PF00135"/>
    </source>
</evidence>
<dbReference type="SUPFAM" id="SSF53474">
    <property type="entry name" value="alpha/beta-Hydrolases"/>
    <property type="match status" value="1"/>
</dbReference>
<dbReference type="InterPro" id="IPR050654">
    <property type="entry name" value="AChE-related_enzymes"/>
</dbReference>
<evidence type="ECO:0000256" key="3">
    <source>
        <dbReference type="ARBA" id="ARBA00022801"/>
    </source>
</evidence>
<dbReference type="GO" id="GO:0005615">
    <property type="term" value="C:extracellular space"/>
    <property type="evidence" value="ECO:0007669"/>
    <property type="project" value="TreeGrafter"/>
</dbReference>
<dbReference type="EMBL" id="JX846607">
    <property type="protein sequence ID" value="AFY08502.1"/>
    <property type="molecule type" value="mRNA"/>
</dbReference>
<dbReference type="GO" id="GO:0019695">
    <property type="term" value="P:choline metabolic process"/>
    <property type="evidence" value="ECO:0007669"/>
    <property type="project" value="TreeGrafter"/>
</dbReference>
<dbReference type="InterPro" id="IPR029058">
    <property type="entry name" value="AB_hydrolase_fold"/>
</dbReference>
<dbReference type="PROSITE" id="PS00122">
    <property type="entry name" value="CARBOXYLESTERASE_B_1"/>
    <property type="match status" value="1"/>
</dbReference>
<dbReference type="OrthoDB" id="6508443at2759"/>
<dbReference type="PANTHER" id="PTHR43918">
    <property type="entry name" value="ACETYLCHOLINESTERASE"/>
    <property type="match status" value="1"/>
</dbReference>
<comment type="similarity">
    <text evidence="1 5">Belongs to the type-B carboxylesterase/lipase family.</text>
</comment>
<name>K9N0E8_PANCT</name>
<proteinExistence type="evidence at transcript level"/>
<feature type="chain" id="PRO_5005138706" description="Carboxylic ester hydrolase" evidence="5">
    <location>
        <begin position="17"/>
        <end position="501"/>
    </location>
</feature>
<evidence type="ECO:0000256" key="1">
    <source>
        <dbReference type="ARBA" id="ARBA00005964"/>
    </source>
</evidence>
<evidence type="ECO:0000313" key="7">
    <source>
        <dbReference type="EMBL" id="AFY08502.1"/>
    </source>
</evidence>
<accession>K9N0E8</accession>
<keyword evidence="4" id="KW-0325">Glycoprotein</keyword>
<reference evidence="7" key="1">
    <citation type="submission" date="2012-09" db="EMBL/GenBank/DDBJ databases">
        <title>Molecular characterization and functional analysis of esterases in Panonychus citri.</title>
        <authorList>
            <person name="Zhang K."/>
            <person name="Niu J."/>
            <person name="Ding T."/>
            <person name="Wang J."/>
        </authorList>
    </citation>
    <scope>NUCLEOTIDE SEQUENCE</scope>
</reference>
<dbReference type="EC" id="3.1.1.-" evidence="5"/>
<keyword evidence="5" id="KW-0732">Signal</keyword>